<dbReference type="Pfam" id="PF00005">
    <property type="entry name" value="ABC_tran"/>
    <property type="match status" value="1"/>
</dbReference>
<evidence type="ECO:0000256" key="9">
    <source>
        <dbReference type="ARBA" id="ARBA00023065"/>
    </source>
</evidence>
<comment type="catalytic activity">
    <reaction evidence="15">
        <text>Ni(2+)(out) + ATP + H2O = Ni(2+)(in) + ADP + phosphate + H(+)</text>
        <dbReference type="Rhea" id="RHEA:15557"/>
        <dbReference type="ChEBI" id="CHEBI:15377"/>
        <dbReference type="ChEBI" id="CHEBI:15378"/>
        <dbReference type="ChEBI" id="CHEBI:30616"/>
        <dbReference type="ChEBI" id="CHEBI:43474"/>
        <dbReference type="ChEBI" id="CHEBI:49786"/>
        <dbReference type="ChEBI" id="CHEBI:456216"/>
        <dbReference type="EC" id="7.2.2.11"/>
    </reaction>
    <physiologicalReaction direction="left-to-right" evidence="15">
        <dbReference type="Rhea" id="RHEA:15558"/>
    </physiologicalReaction>
</comment>
<evidence type="ECO:0000256" key="14">
    <source>
        <dbReference type="ARBA" id="ARBA00044143"/>
    </source>
</evidence>
<evidence type="ECO:0000256" key="10">
    <source>
        <dbReference type="ARBA" id="ARBA00023112"/>
    </source>
</evidence>
<dbReference type="Gene3D" id="3.40.50.300">
    <property type="entry name" value="P-loop containing nucleotide triphosphate hydrolases"/>
    <property type="match status" value="1"/>
</dbReference>
<evidence type="ECO:0000256" key="2">
    <source>
        <dbReference type="ARBA" id="ARBA00005417"/>
    </source>
</evidence>
<accession>A0ABR6Z091</accession>
<sequence length="334" mass="36140">MNIKNNISNLQQSNLSDRSRYLSGTSRNDLLVVENLSVSFIQYQSGMKQRNLEVICDLNVNVRSGEVVAIVGSSGSGKSLLAHAILGILPSNAKVSGTMIYNGQALTNERQKAIRGSEISLIPQSVNYLDPLMKVGEQVQNTIKTKDAKVRQQQIFQRYQLSKAAGILYPFQLSGGMARRVLVATAVSGGAKLIIADEPTPGLHPEVVAETLSHLKELADQGCGVLMITHDIEAAMRIADRIAVFYAGTTVEVAPIEDFTNTGEALRHPYTKALWKALPENDFTPIPGFQPTPADLPSGCLFEPRCQLRTAACGAGKPEMAELRGGQVRCIHAT</sequence>
<gene>
    <name evidence="17" type="ORF">GH811_14860</name>
</gene>
<evidence type="ECO:0000256" key="3">
    <source>
        <dbReference type="ARBA" id="ARBA00022448"/>
    </source>
</evidence>
<dbReference type="GO" id="GO:0005524">
    <property type="term" value="F:ATP binding"/>
    <property type="evidence" value="ECO:0007669"/>
    <property type="project" value="UniProtKB-KW"/>
</dbReference>
<comment type="subunit">
    <text evidence="12">The complex is composed of two ATP-binding proteins (NikD and NikE), two transmembrane proteins (NikB and NikC) and a solute-binding protein (NikA).</text>
</comment>
<evidence type="ECO:0000256" key="11">
    <source>
        <dbReference type="ARBA" id="ARBA00023136"/>
    </source>
</evidence>
<evidence type="ECO:0000256" key="13">
    <source>
        <dbReference type="ARBA" id="ARBA00039098"/>
    </source>
</evidence>
<dbReference type="PANTHER" id="PTHR43297:SF13">
    <property type="entry name" value="NICKEL ABC TRANSPORTER, ATP-BINDING PROTEIN"/>
    <property type="match status" value="1"/>
</dbReference>
<protein>
    <recommendedName>
        <fullName evidence="14">Nickel import system ATP-binding protein NikD</fullName>
        <ecNumber evidence="13">7.2.2.11</ecNumber>
    </recommendedName>
</protein>
<dbReference type="NCBIfam" id="TIGR01727">
    <property type="entry name" value="oligo_HPY"/>
    <property type="match status" value="1"/>
</dbReference>
<keyword evidence="7 17" id="KW-0067">ATP-binding</keyword>
<evidence type="ECO:0000256" key="1">
    <source>
        <dbReference type="ARBA" id="ARBA00004202"/>
    </source>
</evidence>
<keyword evidence="3" id="KW-0813">Transport</keyword>
<proteinExistence type="inferred from homology"/>
<evidence type="ECO:0000256" key="15">
    <source>
        <dbReference type="ARBA" id="ARBA00048610"/>
    </source>
</evidence>
<keyword evidence="8" id="KW-1278">Translocase</keyword>
<dbReference type="PROSITE" id="PS50893">
    <property type="entry name" value="ABC_TRANSPORTER_2"/>
    <property type="match status" value="1"/>
</dbReference>
<dbReference type="InterPro" id="IPR003593">
    <property type="entry name" value="AAA+_ATPase"/>
</dbReference>
<evidence type="ECO:0000256" key="5">
    <source>
        <dbReference type="ARBA" id="ARBA00022596"/>
    </source>
</evidence>
<keyword evidence="5" id="KW-0533">Nickel</keyword>
<keyword evidence="9" id="KW-0406">Ion transport</keyword>
<keyword evidence="10" id="KW-0921">Nickel transport</keyword>
<evidence type="ECO:0000313" key="17">
    <source>
        <dbReference type="EMBL" id="MBC3900894.1"/>
    </source>
</evidence>
<dbReference type="InterPro" id="IPR027417">
    <property type="entry name" value="P-loop_NTPase"/>
</dbReference>
<comment type="caution">
    <text evidence="17">The sequence shown here is derived from an EMBL/GenBank/DDBJ whole genome shotgun (WGS) entry which is preliminary data.</text>
</comment>
<name>A0ABR6Z091_9FIRM</name>
<evidence type="ECO:0000256" key="12">
    <source>
        <dbReference type="ARBA" id="ARBA00038669"/>
    </source>
</evidence>
<comment type="similarity">
    <text evidence="2">Belongs to the ABC transporter superfamily.</text>
</comment>
<keyword evidence="4" id="KW-1003">Cell membrane</keyword>
<dbReference type="EMBL" id="WJBE01000017">
    <property type="protein sequence ID" value="MBC3900894.1"/>
    <property type="molecule type" value="Genomic_DNA"/>
</dbReference>
<dbReference type="PROSITE" id="PS00211">
    <property type="entry name" value="ABC_TRANSPORTER_1"/>
    <property type="match status" value="1"/>
</dbReference>
<organism evidence="17 18">
    <name type="scientific">Acetobacterium malicum</name>
    <dbReference type="NCBI Taxonomy" id="52692"/>
    <lineage>
        <taxon>Bacteria</taxon>
        <taxon>Bacillati</taxon>
        <taxon>Bacillota</taxon>
        <taxon>Clostridia</taxon>
        <taxon>Eubacteriales</taxon>
        <taxon>Eubacteriaceae</taxon>
        <taxon>Acetobacterium</taxon>
    </lineage>
</organism>
<evidence type="ECO:0000256" key="7">
    <source>
        <dbReference type="ARBA" id="ARBA00022840"/>
    </source>
</evidence>
<evidence type="ECO:0000259" key="16">
    <source>
        <dbReference type="PROSITE" id="PS50893"/>
    </source>
</evidence>
<dbReference type="InterPro" id="IPR050388">
    <property type="entry name" value="ABC_Ni/Peptide_Import"/>
</dbReference>
<dbReference type="SUPFAM" id="SSF52540">
    <property type="entry name" value="P-loop containing nucleoside triphosphate hydrolases"/>
    <property type="match status" value="1"/>
</dbReference>
<dbReference type="Proteomes" id="UP000622405">
    <property type="component" value="Unassembled WGS sequence"/>
</dbReference>
<reference evidence="17 18" key="1">
    <citation type="journal article" date="2020" name="mSystems">
        <title>Defining Genomic and Predicted Metabolic Features of the Acetobacterium Genus.</title>
        <authorList>
            <person name="Ross D.E."/>
            <person name="Marshall C.W."/>
            <person name="Gulliver D."/>
            <person name="May H.D."/>
            <person name="Norman R.S."/>
        </authorList>
    </citation>
    <scope>NUCLEOTIDE SEQUENCE [LARGE SCALE GENOMIC DNA]</scope>
    <source>
        <strain evidence="17 18">DSM 4132</strain>
    </source>
</reference>
<dbReference type="InterPro" id="IPR017871">
    <property type="entry name" value="ABC_transporter-like_CS"/>
</dbReference>
<keyword evidence="11" id="KW-0472">Membrane</keyword>
<dbReference type="InterPro" id="IPR003439">
    <property type="entry name" value="ABC_transporter-like_ATP-bd"/>
</dbReference>
<keyword evidence="6" id="KW-0547">Nucleotide-binding</keyword>
<comment type="subcellular location">
    <subcellularLocation>
        <location evidence="1">Cell membrane</location>
        <topology evidence="1">Peripheral membrane protein</topology>
    </subcellularLocation>
</comment>
<dbReference type="Pfam" id="PF08352">
    <property type="entry name" value="oligo_HPY"/>
    <property type="match status" value="1"/>
</dbReference>
<dbReference type="SMART" id="SM00382">
    <property type="entry name" value="AAA"/>
    <property type="match status" value="1"/>
</dbReference>
<evidence type="ECO:0000256" key="8">
    <source>
        <dbReference type="ARBA" id="ARBA00022967"/>
    </source>
</evidence>
<dbReference type="PANTHER" id="PTHR43297">
    <property type="entry name" value="OLIGOPEPTIDE TRANSPORT ATP-BINDING PROTEIN APPD"/>
    <property type="match status" value="1"/>
</dbReference>
<evidence type="ECO:0000313" key="18">
    <source>
        <dbReference type="Proteomes" id="UP000622405"/>
    </source>
</evidence>
<evidence type="ECO:0000256" key="6">
    <source>
        <dbReference type="ARBA" id="ARBA00022741"/>
    </source>
</evidence>
<evidence type="ECO:0000256" key="4">
    <source>
        <dbReference type="ARBA" id="ARBA00022475"/>
    </source>
</evidence>
<dbReference type="InterPro" id="IPR013563">
    <property type="entry name" value="Oligopep_ABC_C"/>
</dbReference>
<feature type="domain" description="ABC transporter" evidence="16">
    <location>
        <begin position="31"/>
        <end position="272"/>
    </location>
</feature>
<keyword evidence="18" id="KW-1185">Reference proteome</keyword>
<dbReference type="EC" id="7.2.2.11" evidence="13"/>